<name>A0ABR1ASK9_POLSC</name>
<evidence type="ECO:0000313" key="1">
    <source>
        <dbReference type="EMBL" id="KAK6626926.1"/>
    </source>
</evidence>
<accession>A0ABR1ASK9</accession>
<sequence>MTDLLSSHGESFHSGNLLALESCRRYRTTEPNILNTELKHSKSDDLVLQGSPVESPVVENQPRPLSPNLPFEGGRCIMSANRPKSTYFSDSEPDVNNIKVQSVPVNSSKVNNSSVSSRHVGLYDNVDPEDSIRDMISENDFYRFVLFKSHYDKYLKLSLKYEEARNIAYYLEEKYHEIKVTRSISFKGGGLRIIEDTKSLMFGGFCKTTLNHLLTVLLNISII</sequence>
<evidence type="ECO:0000313" key="2">
    <source>
        <dbReference type="Proteomes" id="UP001359485"/>
    </source>
</evidence>
<organism evidence="1 2">
    <name type="scientific">Polyplax serrata</name>
    <name type="common">Common mouse louse</name>
    <dbReference type="NCBI Taxonomy" id="468196"/>
    <lineage>
        <taxon>Eukaryota</taxon>
        <taxon>Metazoa</taxon>
        <taxon>Ecdysozoa</taxon>
        <taxon>Arthropoda</taxon>
        <taxon>Hexapoda</taxon>
        <taxon>Insecta</taxon>
        <taxon>Pterygota</taxon>
        <taxon>Neoptera</taxon>
        <taxon>Paraneoptera</taxon>
        <taxon>Psocodea</taxon>
        <taxon>Troctomorpha</taxon>
        <taxon>Phthiraptera</taxon>
        <taxon>Anoplura</taxon>
        <taxon>Polyplacidae</taxon>
        <taxon>Polyplax</taxon>
    </lineage>
</organism>
<reference evidence="1 2" key="1">
    <citation type="submission" date="2023-09" db="EMBL/GenBank/DDBJ databases">
        <title>Genomes of two closely related lineages of the louse Polyplax serrata with different host specificities.</title>
        <authorList>
            <person name="Martinu J."/>
            <person name="Tarabai H."/>
            <person name="Stefka J."/>
            <person name="Hypsa V."/>
        </authorList>
    </citation>
    <scope>NUCLEOTIDE SEQUENCE [LARGE SCALE GENOMIC DNA]</scope>
    <source>
        <strain evidence="1">98ZLc_SE</strain>
    </source>
</reference>
<dbReference type="EMBL" id="JAWJWF010000045">
    <property type="protein sequence ID" value="KAK6626926.1"/>
    <property type="molecule type" value="Genomic_DNA"/>
</dbReference>
<protein>
    <submittedName>
        <fullName evidence="1">Uncharacterized protein</fullName>
    </submittedName>
</protein>
<comment type="caution">
    <text evidence="1">The sequence shown here is derived from an EMBL/GenBank/DDBJ whole genome shotgun (WGS) entry which is preliminary data.</text>
</comment>
<dbReference type="Proteomes" id="UP001359485">
    <property type="component" value="Unassembled WGS sequence"/>
</dbReference>
<proteinExistence type="predicted"/>
<keyword evidence="2" id="KW-1185">Reference proteome</keyword>
<gene>
    <name evidence="1" type="ORF">RUM44_009403</name>
</gene>